<evidence type="ECO:0000313" key="3">
    <source>
        <dbReference type="EMBL" id="QPI16827.1"/>
    </source>
</evidence>
<name>A0A7S9XH71_9VIRU</name>
<dbReference type="EMBL" id="MW030608">
    <property type="protein sequence ID" value="QPI16827.1"/>
    <property type="molecule type" value="Genomic_DNA"/>
</dbReference>
<organism evidence="3">
    <name type="scientific">Virus NIOZ-UU159</name>
    <dbReference type="NCBI Taxonomy" id="2763270"/>
    <lineage>
        <taxon>Viruses</taxon>
    </lineage>
</organism>
<keyword evidence="1" id="KW-0540">Nuclease</keyword>
<dbReference type="InterPro" id="IPR044925">
    <property type="entry name" value="His-Me_finger_sf"/>
</dbReference>
<dbReference type="PANTHER" id="PTHR33607">
    <property type="entry name" value="ENDONUCLEASE-1"/>
    <property type="match status" value="1"/>
</dbReference>
<keyword evidence="2" id="KW-0378">Hydrolase</keyword>
<dbReference type="GO" id="GO:0004519">
    <property type="term" value="F:endonuclease activity"/>
    <property type="evidence" value="ECO:0007669"/>
    <property type="project" value="UniProtKB-KW"/>
</dbReference>
<keyword evidence="3" id="KW-0255">Endonuclease</keyword>
<evidence type="ECO:0000256" key="1">
    <source>
        <dbReference type="ARBA" id="ARBA00022722"/>
    </source>
</evidence>
<proteinExistence type="predicted"/>
<dbReference type="Pfam" id="PF04231">
    <property type="entry name" value="Endonuclease_1"/>
    <property type="match status" value="1"/>
</dbReference>
<sequence length="208" mass="25154">MLKKLLITFLLHVNFVRCYTNSMVIPEHCIIRRTIIYDTKMPTLYTKFNFNVKCIDNNKFLTAEHVYPQSLLNEHQSKDMHNIIKTLNTLNVNRSNYKYSDYIDIGDKNWKYLEHDNYVNHKHKLFVPNSESRGFISRAILYMCKEYNFKFTNIIEKPTLIKWYYTYCPTTDEIYHNNVVRYIQKNNNIFISAYNKKNMAINKYIKKL</sequence>
<dbReference type="SUPFAM" id="SSF54060">
    <property type="entry name" value="His-Me finger endonucleases"/>
    <property type="match status" value="1"/>
</dbReference>
<dbReference type="GO" id="GO:0016787">
    <property type="term" value="F:hydrolase activity"/>
    <property type="evidence" value="ECO:0007669"/>
    <property type="project" value="UniProtKB-KW"/>
</dbReference>
<dbReference type="InterPro" id="IPR007346">
    <property type="entry name" value="Endonuclease-I"/>
</dbReference>
<dbReference type="PANTHER" id="PTHR33607:SF2">
    <property type="entry name" value="ENDONUCLEASE-1"/>
    <property type="match status" value="1"/>
</dbReference>
<reference evidence="3" key="1">
    <citation type="submission" date="2020-08" db="EMBL/GenBank/DDBJ databases">
        <title>Bridging the membrane lipid divide: bacteria of the FCB group superphylum have the potential to synthesize archaeal ether lipids.</title>
        <authorList>
            <person name="Villanueva L."/>
            <person name="von Meijenfeldt F.A.B."/>
            <person name="Westbye A.B."/>
            <person name="Yadav S."/>
            <person name="Hopmans E.C."/>
            <person name="Dutilh B.E."/>
            <person name="Sinninghe Damste J.S."/>
        </authorList>
    </citation>
    <scope>NUCLEOTIDE SEQUENCE</scope>
    <source>
        <strain evidence="3">NIOZ-UU159</strain>
    </source>
</reference>
<gene>
    <name evidence="3" type="ORF">NIOZUU159_00324</name>
</gene>
<protein>
    <submittedName>
        <fullName evidence="3">Endonuclease I</fullName>
    </submittedName>
</protein>
<evidence type="ECO:0000256" key="2">
    <source>
        <dbReference type="ARBA" id="ARBA00022801"/>
    </source>
</evidence>
<accession>A0A7S9XH71</accession>